<dbReference type="InterPro" id="IPR005170">
    <property type="entry name" value="Transptr-assoc_dom"/>
</dbReference>
<feature type="transmembrane region" description="Helical" evidence="2">
    <location>
        <begin position="64"/>
        <end position="91"/>
    </location>
</feature>
<evidence type="ECO:0000259" key="3">
    <source>
        <dbReference type="SMART" id="SM01091"/>
    </source>
</evidence>
<feature type="region of interest" description="Disordered" evidence="1">
    <location>
        <begin position="206"/>
        <end position="233"/>
    </location>
</feature>
<reference evidence="4 5" key="1">
    <citation type="submission" date="2016-10" db="EMBL/GenBank/DDBJ databases">
        <authorList>
            <person name="de Groot N.N."/>
        </authorList>
    </citation>
    <scope>NUCLEOTIDE SEQUENCE [LARGE SCALE GENOMIC DNA]</scope>
    <source>
        <strain evidence="4 5">APO</strain>
    </source>
</reference>
<dbReference type="Proteomes" id="UP000199230">
    <property type="component" value="Unassembled WGS sequence"/>
</dbReference>
<dbReference type="RefSeq" id="WP_093309809.1">
    <property type="nucleotide sequence ID" value="NZ_FNPV01000001.1"/>
</dbReference>
<evidence type="ECO:0000313" key="4">
    <source>
        <dbReference type="EMBL" id="SDY25270.1"/>
    </source>
</evidence>
<keyword evidence="2" id="KW-0812">Transmembrane</keyword>
<dbReference type="OrthoDB" id="1696956at2"/>
<name>A0A1H3IC32_9FIRM</name>
<evidence type="ECO:0000313" key="5">
    <source>
        <dbReference type="Proteomes" id="UP000199230"/>
    </source>
</evidence>
<dbReference type="SUPFAM" id="SSF56176">
    <property type="entry name" value="FAD-binding/transporter-associated domain-like"/>
    <property type="match status" value="1"/>
</dbReference>
<keyword evidence="2" id="KW-1133">Transmembrane helix</keyword>
<gene>
    <name evidence="4" type="ORF">SAMN05192546_10197</name>
</gene>
<feature type="transmembrane region" description="Helical" evidence="2">
    <location>
        <begin position="20"/>
        <end position="44"/>
    </location>
</feature>
<dbReference type="AlphaFoldDB" id="A0A1H3IC32"/>
<dbReference type="InterPro" id="IPR016169">
    <property type="entry name" value="FAD-bd_PCMH_sub2"/>
</dbReference>
<feature type="compositionally biased region" description="Basic and acidic residues" evidence="1">
    <location>
        <begin position="216"/>
        <end position="233"/>
    </location>
</feature>
<organism evidence="4 5">
    <name type="scientific">Tindallia californiensis</name>
    <dbReference type="NCBI Taxonomy" id="159292"/>
    <lineage>
        <taxon>Bacteria</taxon>
        <taxon>Bacillati</taxon>
        <taxon>Bacillota</taxon>
        <taxon>Clostridia</taxon>
        <taxon>Peptostreptococcales</taxon>
        <taxon>Tindalliaceae</taxon>
        <taxon>Tindallia</taxon>
    </lineage>
</organism>
<protein>
    <submittedName>
        <fullName evidence="4">Transporter associated domain-containing protein</fullName>
    </submittedName>
</protein>
<dbReference type="EMBL" id="FNPV01000001">
    <property type="protein sequence ID" value="SDY25270.1"/>
    <property type="molecule type" value="Genomic_DNA"/>
</dbReference>
<feature type="transmembrane region" description="Helical" evidence="2">
    <location>
        <begin position="103"/>
        <end position="122"/>
    </location>
</feature>
<sequence>MKDLLIMKKLEKSAYYLEIVLTILVAIAIAIGLIDIVKYFLLIFNTGPEGSYVVFKNFLAHTLLLVVGIELMLMLLSHSTSAILELVLYLIARKMLIYGDTMLDLVLGTIAIAGVFAIQKYLEPKKDFVARDEHVYSASTRLEKILEETGADIPSSKGHTLGGLVCNLAEEACVPVSEGTIFESGGLNIKVVTVKDGVIEKVMITKDEEDEEGEDKVDNAETKKGKDNENWHY</sequence>
<keyword evidence="5" id="KW-1185">Reference proteome</keyword>
<dbReference type="InterPro" id="IPR036318">
    <property type="entry name" value="FAD-bd_PCMH-like_sf"/>
</dbReference>
<dbReference type="Gene3D" id="3.30.465.10">
    <property type="match status" value="1"/>
</dbReference>
<dbReference type="GO" id="GO:0050660">
    <property type="term" value="F:flavin adenine dinucleotide binding"/>
    <property type="evidence" value="ECO:0007669"/>
    <property type="project" value="InterPro"/>
</dbReference>
<evidence type="ECO:0000256" key="1">
    <source>
        <dbReference type="SAM" id="MobiDB-lite"/>
    </source>
</evidence>
<evidence type="ECO:0000256" key="2">
    <source>
        <dbReference type="SAM" id="Phobius"/>
    </source>
</evidence>
<dbReference type="STRING" id="159292.SAMN05192546_10197"/>
<proteinExistence type="predicted"/>
<accession>A0A1H3IC32</accession>
<dbReference type="SMART" id="SM01091">
    <property type="entry name" value="CorC_HlyC"/>
    <property type="match status" value="1"/>
</dbReference>
<keyword evidence="2" id="KW-0472">Membrane</keyword>
<dbReference type="Pfam" id="PF03471">
    <property type="entry name" value="CorC_HlyC"/>
    <property type="match status" value="1"/>
</dbReference>
<feature type="domain" description="Transporter-associated" evidence="3">
    <location>
        <begin position="129"/>
        <end position="208"/>
    </location>
</feature>